<gene>
    <name evidence="1" type="ORF">SAMN04488021_1342</name>
</gene>
<dbReference type="Proteomes" id="UP000183635">
    <property type="component" value="Unassembled WGS sequence"/>
</dbReference>
<protein>
    <submittedName>
        <fullName evidence="1">Enterochelin esterase</fullName>
    </submittedName>
</protein>
<keyword evidence="2" id="KW-1185">Reference proteome</keyword>
<dbReference type="RefSeq" id="WP_231964729.1">
    <property type="nucleotide sequence ID" value="NZ_CBCRYP010000038.1"/>
</dbReference>
<name>A0A1I3CW19_9RHOB</name>
<organism evidence="1 2">
    <name type="scientific">Paracoccus aminovorans</name>
    <dbReference type="NCBI Taxonomy" id="34004"/>
    <lineage>
        <taxon>Bacteria</taxon>
        <taxon>Pseudomonadati</taxon>
        <taxon>Pseudomonadota</taxon>
        <taxon>Alphaproteobacteria</taxon>
        <taxon>Rhodobacterales</taxon>
        <taxon>Paracoccaceae</taxon>
        <taxon>Paracoccus</taxon>
    </lineage>
</organism>
<dbReference type="AlphaFoldDB" id="A0A1I3CW19"/>
<reference evidence="1 2" key="1">
    <citation type="submission" date="2016-10" db="EMBL/GenBank/DDBJ databases">
        <authorList>
            <person name="de Groot N.N."/>
        </authorList>
    </citation>
    <scope>NUCLEOTIDE SEQUENCE [LARGE SCALE GENOMIC DNA]</scope>
    <source>
        <strain evidence="1 2">DSM 8537</strain>
    </source>
</reference>
<accession>A0A1I3CW19</accession>
<proteinExistence type="predicted"/>
<evidence type="ECO:0000313" key="1">
    <source>
        <dbReference type="EMBL" id="SFH78702.1"/>
    </source>
</evidence>
<dbReference type="EMBL" id="FOPU01000034">
    <property type="protein sequence ID" value="SFH78702.1"/>
    <property type="molecule type" value="Genomic_DNA"/>
</dbReference>
<sequence length="50" mass="5693">MPWVVQQVARRERLPIRLFLAAGLCETGRCDLAGILEASRILRDMLRIKG</sequence>
<evidence type="ECO:0000313" key="2">
    <source>
        <dbReference type="Proteomes" id="UP000183635"/>
    </source>
</evidence>